<comment type="subcellular location">
    <subcellularLocation>
        <location evidence="2">Membrane</location>
        <topology evidence="2">Multi-pass membrane protein</topology>
    </subcellularLocation>
</comment>
<evidence type="ECO:0000256" key="2">
    <source>
        <dbReference type="ARBA" id="ARBA00004141"/>
    </source>
</evidence>
<dbReference type="PANTHER" id="PTHR14269">
    <property type="entry name" value="CDP-DIACYLGLYCEROL--GLYCEROL-3-PHOSPHATE 3-PHOSPHATIDYLTRANSFERASE-RELATED"/>
    <property type="match status" value="1"/>
</dbReference>
<protein>
    <recommendedName>
        <fullName evidence="5">CDP-diacylglycerol--glycerol-3-phosphate 1-phosphatidyltransferase</fullName>
        <ecNumber evidence="5">2.7.8.5</ecNumber>
    </recommendedName>
</protein>
<dbReference type="FunFam" id="1.20.120.1760:FF:000008">
    <property type="entry name" value="CDP-diacylglycerol--glycerol-3-phosphate 3-phosphatidyltransferase 2"/>
    <property type="match status" value="1"/>
</dbReference>
<dbReference type="PROSITE" id="PS00379">
    <property type="entry name" value="CDP_ALCOHOL_P_TRANSF"/>
    <property type="match status" value="1"/>
</dbReference>
<reference evidence="17" key="1">
    <citation type="journal article" date="2021" name="J. Hered.">
        <title>Genome Assembly of Salicaceae Populus deltoides (Eastern Cottonwood) I-69 Based on Nanopore Sequencing and Hi-C Technologies.</title>
        <authorList>
            <person name="Bai S."/>
            <person name="Wu H."/>
            <person name="Zhang J."/>
            <person name="Pan Z."/>
            <person name="Zhao W."/>
            <person name="Li Z."/>
            <person name="Tong C."/>
        </authorList>
    </citation>
    <scope>NUCLEOTIDE SEQUENCE</scope>
    <source>
        <tissue evidence="17">Leaf</tissue>
    </source>
</reference>
<dbReference type="InterPro" id="IPR043130">
    <property type="entry name" value="CDP-OH_PTrfase_TM_dom"/>
</dbReference>
<comment type="caution">
    <text evidence="17">The sequence shown here is derived from an EMBL/GenBank/DDBJ whole genome shotgun (WGS) entry which is preliminary data.</text>
</comment>
<gene>
    <name evidence="17" type="ORF">H0E87_019772</name>
</gene>
<keyword evidence="10" id="KW-0443">Lipid metabolism</keyword>
<keyword evidence="12" id="KW-0594">Phospholipid biosynthesis</keyword>
<evidence type="ECO:0000256" key="15">
    <source>
        <dbReference type="RuleBase" id="RU003750"/>
    </source>
</evidence>
<dbReference type="GO" id="GO:0008444">
    <property type="term" value="F:CDP-diacylglycerol-glycerol-3-phosphate 3-phosphatidyltransferase activity"/>
    <property type="evidence" value="ECO:0007669"/>
    <property type="project" value="UniProtKB-EC"/>
</dbReference>
<feature type="transmembrane region" description="Helical" evidence="16">
    <location>
        <begin position="70"/>
        <end position="89"/>
    </location>
</feature>
<evidence type="ECO:0000256" key="1">
    <source>
        <dbReference type="ARBA" id="ARBA00001936"/>
    </source>
</evidence>
<feature type="transmembrane region" description="Helical" evidence="16">
    <location>
        <begin position="43"/>
        <end position="64"/>
    </location>
</feature>
<dbReference type="AlphaFoldDB" id="A0A8T2XWH7"/>
<feature type="transmembrane region" description="Helical" evidence="16">
    <location>
        <begin position="269"/>
        <end position="289"/>
    </location>
</feature>
<comment type="pathway">
    <text evidence="3">Phospholipid metabolism; phosphatidylglycerol biosynthesis; phosphatidylglycerol from CDP-diacylglycerol: step 1/2.</text>
</comment>
<evidence type="ECO:0000256" key="9">
    <source>
        <dbReference type="ARBA" id="ARBA00022989"/>
    </source>
</evidence>
<evidence type="ECO:0000313" key="17">
    <source>
        <dbReference type="EMBL" id="KAH8497207.1"/>
    </source>
</evidence>
<dbReference type="GO" id="GO:0030145">
    <property type="term" value="F:manganese ion binding"/>
    <property type="evidence" value="ECO:0007669"/>
    <property type="project" value="UniProtKB-ARBA"/>
</dbReference>
<proteinExistence type="inferred from homology"/>
<evidence type="ECO:0000256" key="12">
    <source>
        <dbReference type="ARBA" id="ARBA00023209"/>
    </source>
</evidence>
<keyword evidence="8 16" id="KW-0812">Transmembrane</keyword>
<dbReference type="Pfam" id="PF01066">
    <property type="entry name" value="CDP-OH_P_transf"/>
    <property type="match status" value="1"/>
</dbReference>
<dbReference type="PANTHER" id="PTHR14269:SF62">
    <property type="entry name" value="CDP-DIACYLGLYCEROL--GLYCEROL-3-PHOSPHATE 3-PHOSPHATIDYLTRANSFERASE 1, CHLOROPLASTIC"/>
    <property type="match status" value="1"/>
</dbReference>
<dbReference type="Gene3D" id="1.20.120.1760">
    <property type="match status" value="1"/>
</dbReference>
<evidence type="ECO:0000313" key="18">
    <source>
        <dbReference type="Proteomes" id="UP000807159"/>
    </source>
</evidence>
<dbReference type="InterPro" id="IPR000462">
    <property type="entry name" value="CDP-OH_P_trans"/>
</dbReference>
<dbReference type="InterPro" id="IPR048254">
    <property type="entry name" value="CDP_ALCOHOL_P_TRANSF_CS"/>
</dbReference>
<sequence>MSDMGSENKIDDVGWYNHDSQDQPLSASPSMQIHNQQQQHSKFLTLPTVLTLGRVAAVPLLVATFYADSWWGRTATTSIFIVAAITDWLDGYLARKMKLGTAFGAFLDPVADKLMVAAALILLCSRPLEVAMSGEVPWLFTVPTTAIIGREITMSAVREWAASRNSKLLEVCLLLYKLLNHLISFQTCQKNLAAKNKCFTINCDLYTKNDSCSQAVAVNNLGKWKTATQMISLTILLAARDSRSHLFFFHIVLPAIWSTWRLVSQNFFLSFPVSYNFFVSLSFSFLCSLEGPGILVPSGVILLYISAGLSVWSLAVYVSKIWKVLLK</sequence>
<dbReference type="Proteomes" id="UP000807159">
    <property type="component" value="Chromosome 10"/>
</dbReference>
<evidence type="ECO:0000256" key="4">
    <source>
        <dbReference type="ARBA" id="ARBA00010441"/>
    </source>
</evidence>
<keyword evidence="7 15" id="KW-0808">Transferase</keyword>
<evidence type="ECO:0000256" key="11">
    <source>
        <dbReference type="ARBA" id="ARBA00023136"/>
    </source>
</evidence>
<comment type="catalytic activity">
    <reaction evidence="14">
        <text>a CDP-1,2-diacyl-sn-glycerol + sn-glycerol 3-phosphate = a 1,2-diacyl-sn-glycero-3-phospho-(1'-sn-glycero-3'-phosphate) + CMP + H(+)</text>
        <dbReference type="Rhea" id="RHEA:12593"/>
        <dbReference type="ChEBI" id="CHEBI:15378"/>
        <dbReference type="ChEBI" id="CHEBI:57597"/>
        <dbReference type="ChEBI" id="CHEBI:58332"/>
        <dbReference type="ChEBI" id="CHEBI:60110"/>
        <dbReference type="ChEBI" id="CHEBI:60377"/>
        <dbReference type="EC" id="2.7.8.5"/>
    </reaction>
</comment>
<accession>A0A8T2XWH7</accession>
<dbReference type="EC" id="2.7.8.5" evidence="5"/>
<evidence type="ECO:0000256" key="5">
    <source>
        <dbReference type="ARBA" id="ARBA00013170"/>
    </source>
</evidence>
<evidence type="ECO:0000256" key="3">
    <source>
        <dbReference type="ARBA" id="ARBA00005042"/>
    </source>
</evidence>
<comment type="similarity">
    <text evidence="4 15">Belongs to the CDP-alcohol phosphatidyltransferase class-I family.</text>
</comment>
<evidence type="ECO:0000256" key="8">
    <source>
        <dbReference type="ARBA" id="ARBA00022692"/>
    </source>
</evidence>
<evidence type="ECO:0000256" key="14">
    <source>
        <dbReference type="ARBA" id="ARBA00048586"/>
    </source>
</evidence>
<dbReference type="GO" id="GO:0016020">
    <property type="term" value="C:membrane"/>
    <property type="evidence" value="ECO:0007669"/>
    <property type="project" value="UniProtKB-SubCell"/>
</dbReference>
<dbReference type="EMBL" id="JACEGQ020000010">
    <property type="protein sequence ID" value="KAH8497207.1"/>
    <property type="molecule type" value="Genomic_DNA"/>
</dbReference>
<keyword evidence="9 16" id="KW-1133">Transmembrane helix</keyword>
<dbReference type="GO" id="GO:0006655">
    <property type="term" value="P:phosphatidylglycerol biosynthetic process"/>
    <property type="evidence" value="ECO:0007669"/>
    <property type="project" value="UniProtKB-ARBA"/>
</dbReference>
<evidence type="ECO:0000256" key="13">
    <source>
        <dbReference type="ARBA" id="ARBA00023264"/>
    </source>
</evidence>
<evidence type="ECO:0000256" key="7">
    <source>
        <dbReference type="ARBA" id="ARBA00022679"/>
    </source>
</evidence>
<dbReference type="GO" id="GO:0009941">
    <property type="term" value="C:chloroplast envelope"/>
    <property type="evidence" value="ECO:0007669"/>
    <property type="project" value="TreeGrafter"/>
</dbReference>
<feature type="transmembrane region" description="Helical" evidence="16">
    <location>
        <begin position="301"/>
        <end position="322"/>
    </location>
</feature>
<organism evidence="17 18">
    <name type="scientific">Populus deltoides</name>
    <name type="common">Eastern poplar</name>
    <name type="synonym">Eastern cottonwood</name>
    <dbReference type="NCBI Taxonomy" id="3696"/>
    <lineage>
        <taxon>Eukaryota</taxon>
        <taxon>Viridiplantae</taxon>
        <taxon>Streptophyta</taxon>
        <taxon>Embryophyta</taxon>
        <taxon>Tracheophyta</taxon>
        <taxon>Spermatophyta</taxon>
        <taxon>Magnoliopsida</taxon>
        <taxon>eudicotyledons</taxon>
        <taxon>Gunneridae</taxon>
        <taxon>Pentapetalae</taxon>
        <taxon>rosids</taxon>
        <taxon>fabids</taxon>
        <taxon>Malpighiales</taxon>
        <taxon>Salicaceae</taxon>
        <taxon>Saliceae</taxon>
        <taxon>Populus</taxon>
    </lineage>
</organism>
<evidence type="ECO:0000256" key="6">
    <source>
        <dbReference type="ARBA" id="ARBA00022516"/>
    </source>
</evidence>
<keyword evidence="6" id="KW-0444">Lipid biosynthesis</keyword>
<dbReference type="InterPro" id="IPR050324">
    <property type="entry name" value="CDP-alcohol_PTase-I"/>
</dbReference>
<keyword evidence="13" id="KW-1208">Phospholipid metabolism</keyword>
<evidence type="ECO:0000256" key="16">
    <source>
        <dbReference type="SAM" id="Phobius"/>
    </source>
</evidence>
<keyword evidence="18" id="KW-1185">Reference proteome</keyword>
<dbReference type="GO" id="GO:0045995">
    <property type="term" value="P:regulation of embryonic development"/>
    <property type="evidence" value="ECO:0007669"/>
    <property type="project" value="UniProtKB-ARBA"/>
</dbReference>
<comment type="cofactor">
    <cofactor evidence="1">
        <name>Mn(2+)</name>
        <dbReference type="ChEBI" id="CHEBI:29035"/>
    </cofactor>
</comment>
<evidence type="ECO:0000256" key="10">
    <source>
        <dbReference type="ARBA" id="ARBA00023098"/>
    </source>
</evidence>
<name>A0A8T2XWH7_POPDE</name>
<keyword evidence="11 16" id="KW-0472">Membrane</keyword>